<proteinExistence type="predicted"/>
<dbReference type="AlphaFoldDB" id="A0A0A1T2A4"/>
<evidence type="ECO:0000313" key="3">
    <source>
        <dbReference type="EMBL" id="CEJ80382.1"/>
    </source>
</evidence>
<feature type="region of interest" description="Disordered" evidence="1">
    <location>
        <begin position="178"/>
        <end position="221"/>
    </location>
</feature>
<feature type="compositionally biased region" description="Acidic residues" evidence="1">
    <location>
        <begin position="194"/>
        <end position="221"/>
    </location>
</feature>
<name>A0A0A1T2A4_9HYPO</name>
<dbReference type="InterPro" id="IPR037185">
    <property type="entry name" value="EmrE-like"/>
</dbReference>
<keyword evidence="2" id="KW-0812">Transmembrane</keyword>
<dbReference type="OrthoDB" id="5854584at2759"/>
<dbReference type="HOGENOM" id="CLU_076687_1_1_1"/>
<dbReference type="PANTHER" id="PTHR31965">
    <property type="entry name" value="TRANSMEMBRANE PROTEIN 42"/>
    <property type="match status" value="1"/>
</dbReference>
<reference evidence="3 4" key="1">
    <citation type="journal article" date="2015" name="Genome Announc.">
        <title>Draft Genome Sequence and Gene Annotation of the Entomopathogenic Fungus Verticillium hemipterigenum.</title>
        <authorList>
            <person name="Horn F."/>
            <person name="Habel A."/>
            <person name="Scharf D.H."/>
            <person name="Dworschak J."/>
            <person name="Brakhage A.A."/>
            <person name="Guthke R."/>
            <person name="Hertweck C."/>
            <person name="Linde J."/>
        </authorList>
    </citation>
    <scope>NUCLEOTIDE SEQUENCE [LARGE SCALE GENOMIC DNA]</scope>
</reference>
<evidence type="ECO:0000256" key="2">
    <source>
        <dbReference type="SAM" id="Phobius"/>
    </source>
</evidence>
<keyword evidence="2" id="KW-1133">Transmembrane helix</keyword>
<organism evidence="3 4">
    <name type="scientific">[Torrubiella] hemipterigena</name>
    <dbReference type="NCBI Taxonomy" id="1531966"/>
    <lineage>
        <taxon>Eukaryota</taxon>
        <taxon>Fungi</taxon>
        <taxon>Dikarya</taxon>
        <taxon>Ascomycota</taxon>
        <taxon>Pezizomycotina</taxon>
        <taxon>Sordariomycetes</taxon>
        <taxon>Hypocreomycetidae</taxon>
        <taxon>Hypocreales</taxon>
        <taxon>Clavicipitaceae</taxon>
        <taxon>Clavicipitaceae incertae sedis</taxon>
        <taxon>'Torrubiella' clade</taxon>
    </lineage>
</organism>
<dbReference type="PANTHER" id="PTHR31965:SF1">
    <property type="entry name" value="TRANSMEMBRANE PROTEIN 42"/>
    <property type="match status" value="1"/>
</dbReference>
<feature type="transmembrane region" description="Helical" evidence="2">
    <location>
        <begin position="130"/>
        <end position="150"/>
    </location>
</feature>
<accession>A0A0A1T2A4</accession>
<keyword evidence="2" id="KW-0472">Membrane</keyword>
<keyword evidence="4" id="KW-1185">Reference proteome</keyword>
<sequence length="221" mass="23596">MAPRRRKVAQDTPADIKDSSSAESKVSMAASDHQDAPNSGGWSTQAQWLFFAIASGICAACNGAFAKLTTTQLTSTLSKSIASFLNLSEYELYVEYLVRAGFFTLNLVFNGVMWTLFTTALARGTSATQVSIINTSTNFIITAMLGMLIFSEKLPSLWWAGASLLIVGNVIAGRKNDGEEAPANEASYGTIPTDDVDADADGGDAEEEDEDLVDLSNEAEL</sequence>
<feature type="transmembrane region" description="Helical" evidence="2">
    <location>
        <begin position="156"/>
        <end position="172"/>
    </location>
</feature>
<evidence type="ECO:0000313" key="4">
    <source>
        <dbReference type="Proteomes" id="UP000039046"/>
    </source>
</evidence>
<evidence type="ECO:0000256" key="1">
    <source>
        <dbReference type="SAM" id="MobiDB-lite"/>
    </source>
</evidence>
<feature type="transmembrane region" description="Helical" evidence="2">
    <location>
        <begin position="48"/>
        <end position="66"/>
    </location>
</feature>
<feature type="region of interest" description="Disordered" evidence="1">
    <location>
        <begin position="1"/>
        <end position="39"/>
    </location>
</feature>
<dbReference type="SUPFAM" id="SSF103481">
    <property type="entry name" value="Multidrug resistance efflux transporter EmrE"/>
    <property type="match status" value="1"/>
</dbReference>
<dbReference type="EMBL" id="CDHN01000001">
    <property type="protein sequence ID" value="CEJ80382.1"/>
    <property type="molecule type" value="Genomic_DNA"/>
</dbReference>
<feature type="transmembrane region" description="Helical" evidence="2">
    <location>
        <begin position="96"/>
        <end position="118"/>
    </location>
</feature>
<dbReference type="Proteomes" id="UP000039046">
    <property type="component" value="Unassembled WGS sequence"/>
</dbReference>
<protein>
    <recommendedName>
        <fullName evidence="5">Transmembrane protein 42</fullName>
    </recommendedName>
</protein>
<gene>
    <name evidence="3" type="ORF">VHEMI00566</name>
</gene>
<dbReference type="STRING" id="1531966.A0A0A1T2A4"/>
<dbReference type="InterPro" id="IPR039632">
    <property type="entry name" value="TMEM42"/>
</dbReference>
<evidence type="ECO:0008006" key="5">
    <source>
        <dbReference type="Google" id="ProtNLM"/>
    </source>
</evidence>